<reference evidence="2" key="1">
    <citation type="journal article" date="2023" name="Mol. Phylogenet. Evol.">
        <title>Genome-scale phylogeny and comparative genomics of the fungal order Sordariales.</title>
        <authorList>
            <person name="Hensen N."/>
            <person name="Bonometti L."/>
            <person name="Westerberg I."/>
            <person name="Brannstrom I.O."/>
            <person name="Guillou S."/>
            <person name="Cros-Aarteil S."/>
            <person name="Calhoun S."/>
            <person name="Haridas S."/>
            <person name="Kuo A."/>
            <person name="Mondo S."/>
            <person name="Pangilinan J."/>
            <person name="Riley R."/>
            <person name="LaButti K."/>
            <person name="Andreopoulos B."/>
            <person name="Lipzen A."/>
            <person name="Chen C."/>
            <person name="Yan M."/>
            <person name="Daum C."/>
            <person name="Ng V."/>
            <person name="Clum A."/>
            <person name="Steindorff A."/>
            <person name="Ohm R.A."/>
            <person name="Martin F."/>
            <person name="Silar P."/>
            <person name="Natvig D.O."/>
            <person name="Lalanne C."/>
            <person name="Gautier V."/>
            <person name="Ament-Velasquez S.L."/>
            <person name="Kruys A."/>
            <person name="Hutchinson M.I."/>
            <person name="Powell A.J."/>
            <person name="Barry K."/>
            <person name="Miller A.N."/>
            <person name="Grigoriev I.V."/>
            <person name="Debuchy R."/>
            <person name="Gladieux P."/>
            <person name="Hiltunen Thoren M."/>
            <person name="Johannesson H."/>
        </authorList>
    </citation>
    <scope>NUCLEOTIDE SEQUENCE</scope>
    <source>
        <strain evidence="2">PSN293</strain>
    </source>
</reference>
<evidence type="ECO:0000313" key="3">
    <source>
        <dbReference type="Proteomes" id="UP001301769"/>
    </source>
</evidence>
<organism evidence="2 3">
    <name type="scientific">Rhypophila decipiens</name>
    <dbReference type="NCBI Taxonomy" id="261697"/>
    <lineage>
        <taxon>Eukaryota</taxon>
        <taxon>Fungi</taxon>
        <taxon>Dikarya</taxon>
        <taxon>Ascomycota</taxon>
        <taxon>Pezizomycotina</taxon>
        <taxon>Sordariomycetes</taxon>
        <taxon>Sordariomycetidae</taxon>
        <taxon>Sordariales</taxon>
        <taxon>Naviculisporaceae</taxon>
        <taxon>Rhypophila</taxon>
    </lineage>
</organism>
<dbReference type="GO" id="GO:0005737">
    <property type="term" value="C:cytoplasm"/>
    <property type="evidence" value="ECO:0007669"/>
    <property type="project" value="TreeGrafter"/>
</dbReference>
<gene>
    <name evidence="2" type="ORF">QBC37DRAFT_276221</name>
</gene>
<comment type="caution">
    <text evidence="2">The sequence shown here is derived from an EMBL/GenBank/DDBJ whole genome shotgun (WGS) entry which is preliminary data.</text>
</comment>
<evidence type="ECO:0000256" key="1">
    <source>
        <dbReference type="PROSITE-ProRule" id="PRU00235"/>
    </source>
</evidence>
<feature type="repeat" description="RCC1" evidence="1">
    <location>
        <begin position="8"/>
        <end position="67"/>
    </location>
</feature>
<dbReference type="Proteomes" id="UP001301769">
    <property type="component" value="Unassembled WGS sequence"/>
</dbReference>
<dbReference type="Pfam" id="PF13540">
    <property type="entry name" value="RCC1_2"/>
    <property type="match status" value="1"/>
</dbReference>
<dbReference type="AlphaFoldDB" id="A0AAN7B9S7"/>
<evidence type="ECO:0000313" key="2">
    <source>
        <dbReference type="EMBL" id="KAK4217896.1"/>
    </source>
</evidence>
<dbReference type="GO" id="GO:0005085">
    <property type="term" value="F:guanyl-nucleotide exchange factor activity"/>
    <property type="evidence" value="ECO:0007669"/>
    <property type="project" value="TreeGrafter"/>
</dbReference>
<dbReference type="PROSITE" id="PS50012">
    <property type="entry name" value="RCC1_3"/>
    <property type="match status" value="3"/>
</dbReference>
<sequence length="383" mass="39697">MSQPSTSFSLLSCGSNSCGQLGIGHKDDVDTLQPVLFQQSSDKDSPDTVRVTRVVAGGNHTLLLTHSGEVYWSGDSPAKSRSENAAPLQFSRFDIGAATSTTSDGWKPPFHVSLAAATLEASIFVVGDATGQTKVWSCGIGRKGELGLGELRAAASVLSAISDFPPPGTKLVDLSASLYHVVAVLDNGEAWGWGAGRKGQLGDPSDAVIWSPRRFSGIPFSVARAVCGREFTCFFGSPESGNIFIIGSDKDGIRSKAPSPSTVGTWKDVGASWHNVFVLKANGTLEGWGKNNLAQLPPANLTGVLQIAVGSEHAVALDSTGAVTAWGWGKHGECGPGGDGTGHQNVIAPAGNLPDGSKVVGIGAGWATSWVIVEHAPTSYHPN</sequence>
<dbReference type="Pfam" id="PF00415">
    <property type="entry name" value="RCC1"/>
    <property type="match status" value="2"/>
</dbReference>
<dbReference type="InterPro" id="IPR000408">
    <property type="entry name" value="Reg_chr_condens"/>
</dbReference>
<feature type="repeat" description="RCC1" evidence="1">
    <location>
        <begin position="188"/>
        <end position="238"/>
    </location>
</feature>
<dbReference type="InterPro" id="IPR009091">
    <property type="entry name" value="RCC1/BLIP-II"/>
</dbReference>
<dbReference type="EMBL" id="MU858056">
    <property type="protein sequence ID" value="KAK4217896.1"/>
    <property type="molecule type" value="Genomic_DNA"/>
</dbReference>
<keyword evidence="3" id="KW-1185">Reference proteome</keyword>
<dbReference type="PRINTS" id="PR00633">
    <property type="entry name" value="RCCNDNSATION"/>
</dbReference>
<feature type="repeat" description="RCC1" evidence="1">
    <location>
        <begin position="283"/>
        <end position="320"/>
    </location>
</feature>
<dbReference type="PANTHER" id="PTHR45982">
    <property type="entry name" value="REGULATOR OF CHROMOSOME CONDENSATION"/>
    <property type="match status" value="1"/>
</dbReference>
<dbReference type="Gene3D" id="2.130.10.30">
    <property type="entry name" value="Regulator of chromosome condensation 1/beta-lactamase-inhibitor protein II"/>
    <property type="match status" value="3"/>
</dbReference>
<protein>
    <submittedName>
        <fullName evidence="2">Alpha-tubulin suppressor protein Aats1</fullName>
    </submittedName>
</protein>
<proteinExistence type="predicted"/>
<dbReference type="InterPro" id="IPR051553">
    <property type="entry name" value="Ran_GTPase-activating"/>
</dbReference>
<dbReference type="PANTHER" id="PTHR45982:SF5">
    <property type="entry name" value="RCC DOMAIN-CONTAINING PROTEIN ATS1"/>
    <property type="match status" value="1"/>
</dbReference>
<dbReference type="SUPFAM" id="SSF50985">
    <property type="entry name" value="RCC1/BLIP-II"/>
    <property type="match status" value="1"/>
</dbReference>
<reference evidence="2" key="2">
    <citation type="submission" date="2023-05" db="EMBL/GenBank/DDBJ databases">
        <authorList>
            <consortium name="Lawrence Berkeley National Laboratory"/>
            <person name="Steindorff A."/>
            <person name="Hensen N."/>
            <person name="Bonometti L."/>
            <person name="Westerberg I."/>
            <person name="Brannstrom I.O."/>
            <person name="Guillou S."/>
            <person name="Cros-Aarteil S."/>
            <person name="Calhoun S."/>
            <person name="Haridas S."/>
            <person name="Kuo A."/>
            <person name="Mondo S."/>
            <person name="Pangilinan J."/>
            <person name="Riley R."/>
            <person name="Labutti K."/>
            <person name="Andreopoulos B."/>
            <person name="Lipzen A."/>
            <person name="Chen C."/>
            <person name="Yanf M."/>
            <person name="Daum C."/>
            <person name="Ng V."/>
            <person name="Clum A."/>
            <person name="Ohm R."/>
            <person name="Martin F."/>
            <person name="Silar P."/>
            <person name="Natvig D."/>
            <person name="Lalanne C."/>
            <person name="Gautier V."/>
            <person name="Ament-Velasquez S.L."/>
            <person name="Kruys A."/>
            <person name="Hutchinson M.I."/>
            <person name="Powell A.J."/>
            <person name="Barry K."/>
            <person name="Miller A.N."/>
            <person name="Grigoriev I.V."/>
            <person name="Debuchy R."/>
            <person name="Gladieux P."/>
            <person name="Thoren M.H."/>
            <person name="Johannesson H."/>
        </authorList>
    </citation>
    <scope>NUCLEOTIDE SEQUENCE</scope>
    <source>
        <strain evidence="2">PSN293</strain>
    </source>
</reference>
<accession>A0AAN7B9S7</accession>
<name>A0AAN7B9S7_9PEZI</name>